<proteinExistence type="predicted"/>
<feature type="compositionally biased region" description="Gly residues" evidence="1">
    <location>
        <begin position="440"/>
        <end position="450"/>
    </location>
</feature>
<feature type="region of interest" description="Disordered" evidence="1">
    <location>
        <begin position="1"/>
        <end position="150"/>
    </location>
</feature>
<evidence type="ECO:0000313" key="3">
    <source>
        <dbReference type="Proteomes" id="UP001303889"/>
    </source>
</evidence>
<feature type="compositionally biased region" description="Basic and acidic residues" evidence="1">
    <location>
        <begin position="327"/>
        <end position="348"/>
    </location>
</feature>
<gene>
    <name evidence="2" type="ORF">C8A05DRAFT_16643</name>
</gene>
<comment type="caution">
    <text evidence="2">The sequence shown here is derived from an EMBL/GenBank/DDBJ whole genome shotgun (WGS) entry which is preliminary data.</text>
</comment>
<evidence type="ECO:0000256" key="1">
    <source>
        <dbReference type="SAM" id="MobiDB-lite"/>
    </source>
</evidence>
<reference evidence="2" key="1">
    <citation type="journal article" date="2023" name="Mol. Phylogenet. Evol.">
        <title>Genome-scale phylogeny and comparative genomics of the fungal order Sordariales.</title>
        <authorList>
            <person name="Hensen N."/>
            <person name="Bonometti L."/>
            <person name="Westerberg I."/>
            <person name="Brannstrom I.O."/>
            <person name="Guillou S."/>
            <person name="Cros-Aarteil S."/>
            <person name="Calhoun S."/>
            <person name="Haridas S."/>
            <person name="Kuo A."/>
            <person name="Mondo S."/>
            <person name="Pangilinan J."/>
            <person name="Riley R."/>
            <person name="LaButti K."/>
            <person name="Andreopoulos B."/>
            <person name="Lipzen A."/>
            <person name="Chen C."/>
            <person name="Yan M."/>
            <person name="Daum C."/>
            <person name="Ng V."/>
            <person name="Clum A."/>
            <person name="Steindorff A."/>
            <person name="Ohm R.A."/>
            <person name="Martin F."/>
            <person name="Silar P."/>
            <person name="Natvig D.O."/>
            <person name="Lalanne C."/>
            <person name="Gautier V."/>
            <person name="Ament-Velasquez S.L."/>
            <person name="Kruys A."/>
            <person name="Hutchinson M.I."/>
            <person name="Powell A.J."/>
            <person name="Barry K."/>
            <person name="Miller A.N."/>
            <person name="Grigoriev I.V."/>
            <person name="Debuchy R."/>
            <person name="Gladieux P."/>
            <person name="Hiltunen Thoren M."/>
            <person name="Johannesson H."/>
        </authorList>
    </citation>
    <scope>NUCLEOTIDE SEQUENCE</scope>
    <source>
        <strain evidence="2">CBS 103.79</strain>
    </source>
</reference>
<evidence type="ECO:0000313" key="2">
    <source>
        <dbReference type="EMBL" id="KAK3901132.1"/>
    </source>
</evidence>
<dbReference type="Proteomes" id="UP001303889">
    <property type="component" value="Unassembled WGS sequence"/>
</dbReference>
<name>A0AAN6MHT1_9PEZI</name>
<accession>A0AAN6MHT1</accession>
<protein>
    <submittedName>
        <fullName evidence="2">Uncharacterized protein</fullName>
    </submittedName>
</protein>
<sequence>MQQHRTDHAWEHVSAAHRLGGRQFKPPAPPRVPDGQLDPDDLTRRLYAVLAERKAHAERKQRAQHLHASRKEGRGQPGAGNRPRDDAKPAPRQHHHKPADPPTDLITELKRAGSATTKPPPAATADPAPDADGTAPPPQYRHVPQEAAKQFTRTTTVENMRNSDHLVHKLSKRALKFHTEGAGAPRTTRAETALAPAELSRALQHTQTQRERHLDRNQFQRTRILEEAVHLDEAASSPTTQKKQHTFEAEIARLLPTRTLSKSLGHARRNSTGNAADLLPASHNPHPPYPLARHSLVATDPSLLGLMLDPLAEDPSQNNPPSPPPEELGRFPPPDRARVDWSQSDERTKKGRMLLGPWLRKADSLWGLRRGSRDSDGGGDKEKGSHKGGSDKGSEKGGKRGSEKGSHRGGSEKGSSKGEKGSEKAGSEKGEEVPASPRTGKGGFFGRFKR</sequence>
<dbReference type="AlphaFoldDB" id="A0AAN6MHT1"/>
<feature type="compositionally biased region" description="Low complexity" evidence="1">
    <location>
        <begin position="112"/>
        <end position="134"/>
    </location>
</feature>
<feature type="compositionally biased region" description="Basic and acidic residues" evidence="1">
    <location>
        <begin position="51"/>
        <end position="61"/>
    </location>
</feature>
<organism evidence="2 3">
    <name type="scientific">Staphylotrichum tortipilum</name>
    <dbReference type="NCBI Taxonomy" id="2831512"/>
    <lineage>
        <taxon>Eukaryota</taxon>
        <taxon>Fungi</taxon>
        <taxon>Dikarya</taxon>
        <taxon>Ascomycota</taxon>
        <taxon>Pezizomycotina</taxon>
        <taxon>Sordariomycetes</taxon>
        <taxon>Sordariomycetidae</taxon>
        <taxon>Sordariales</taxon>
        <taxon>Chaetomiaceae</taxon>
        <taxon>Staphylotrichum</taxon>
    </lineage>
</organism>
<keyword evidence="3" id="KW-1185">Reference proteome</keyword>
<feature type="region of interest" description="Disordered" evidence="1">
    <location>
        <begin position="308"/>
        <end position="450"/>
    </location>
</feature>
<dbReference type="EMBL" id="MU855606">
    <property type="protein sequence ID" value="KAK3901132.1"/>
    <property type="molecule type" value="Genomic_DNA"/>
</dbReference>
<reference evidence="2" key="2">
    <citation type="submission" date="2023-05" db="EMBL/GenBank/DDBJ databases">
        <authorList>
            <consortium name="Lawrence Berkeley National Laboratory"/>
            <person name="Steindorff A."/>
            <person name="Hensen N."/>
            <person name="Bonometti L."/>
            <person name="Westerberg I."/>
            <person name="Brannstrom I.O."/>
            <person name="Guillou S."/>
            <person name="Cros-Aarteil S."/>
            <person name="Calhoun S."/>
            <person name="Haridas S."/>
            <person name="Kuo A."/>
            <person name="Mondo S."/>
            <person name="Pangilinan J."/>
            <person name="Riley R."/>
            <person name="Labutti K."/>
            <person name="Andreopoulos B."/>
            <person name="Lipzen A."/>
            <person name="Chen C."/>
            <person name="Yanf M."/>
            <person name="Daum C."/>
            <person name="Ng V."/>
            <person name="Clum A."/>
            <person name="Ohm R."/>
            <person name="Martin F."/>
            <person name="Silar P."/>
            <person name="Natvig D."/>
            <person name="Lalanne C."/>
            <person name="Gautier V."/>
            <person name="Ament-Velasquez S.L."/>
            <person name="Kruys A."/>
            <person name="Hutchinson M.I."/>
            <person name="Powell A.J."/>
            <person name="Barry K."/>
            <person name="Miller A.N."/>
            <person name="Grigoriev I.V."/>
            <person name="Debuchy R."/>
            <person name="Gladieux P."/>
            <person name="Thoren M.H."/>
            <person name="Johannesson H."/>
        </authorList>
    </citation>
    <scope>NUCLEOTIDE SEQUENCE</scope>
    <source>
        <strain evidence="2">CBS 103.79</strain>
    </source>
</reference>
<feature type="compositionally biased region" description="Basic and acidic residues" evidence="1">
    <location>
        <begin position="1"/>
        <end position="11"/>
    </location>
</feature>
<feature type="compositionally biased region" description="Basic and acidic residues" evidence="1">
    <location>
        <begin position="371"/>
        <end position="432"/>
    </location>
</feature>
<feature type="region of interest" description="Disordered" evidence="1">
    <location>
        <begin position="265"/>
        <end position="293"/>
    </location>
</feature>